<dbReference type="PROSITE" id="PS50071">
    <property type="entry name" value="HOMEOBOX_2"/>
    <property type="match status" value="1"/>
</dbReference>
<dbReference type="Pfam" id="PF24426">
    <property type="entry name" value="HTH_NDX"/>
    <property type="match status" value="1"/>
</dbReference>
<feature type="region of interest" description="Disordered" evidence="3">
    <location>
        <begin position="207"/>
        <end position="235"/>
    </location>
</feature>
<dbReference type="GO" id="GO:0003697">
    <property type="term" value="F:single-stranded DNA binding"/>
    <property type="evidence" value="ECO:0007669"/>
    <property type="project" value="InterPro"/>
</dbReference>
<name>A0AAV5D442_ELECO</name>
<protein>
    <recommendedName>
        <fullName evidence="4">Homeobox domain-containing protein</fullName>
    </recommendedName>
</protein>
<evidence type="ECO:0000313" key="6">
    <source>
        <dbReference type="Proteomes" id="UP001054889"/>
    </source>
</evidence>
<dbReference type="Gene3D" id="1.10.10.60">
    <property type="entry name" value="Homeodomain-like"/>
    <property type="match status" value="1"/>
</dbReference>
<organism evidence="5 6">
    <name type="scientific">Eleusine coracana subsp. coracana</name>
    <dbReference type="NCBI Taxonomy" id="191504"/>
    <lineage>
        <taxon>Eukaryota</taxon>
        <taxon>Viridiplantae</taxon>
        <taxon>Streptophyta</taxon>
        <taxon>Embryophyta</taxon>
        <taxon>Tracheophyta</taxon>
        <taxon>Spermatophyta</taxon>
        <taxon>Magnoliopsida</taxon>
        <taxon>Liliopsida</taxon>
        <taxon>Poales</taxon>
        <taxon>Poaceae</taxon>
        <taxon>PACMAD clade</taxon>
        <taxon>Chloridoideae</taxon>
        <taxon>Cynodonteae</taxon>
        <taxon>Eleusininae</taxon>
        <taxon>Eleusine</taxon>
    </lineage>
</organism>
<sequence length="360" mass="39342">MQQPLPTQAIALDSSIDRLPKVEQSIEASTPTPLIKQESTPKDETPRNGAARNGGLLQNAVGQDLVHLGVARTTSAGNVAVSNAINTEFQRISMDLDPASGSVEHFKTPELTKENGLQEDDKGDASMYDERQPKRRKRTIMNDEQINEIEKALVDEPEMHKNTPLLQAWSEKLSLQGSEVTPSQLKNWLNNRKAKLARIAKEKGVPYDGEIADKPSTPATPHLGESSESASEDSYLPPARVMTALGISKGSRLVSPDSGELSRPLTRSFSLEPGRLLSLIDSDGKEVGRGKISQVEGRAQGRSLVDSRVCIIDVTELKIEKWRELPHPSEASGRTFQEAESKNGGVMRVTWDVSRLSPVA</sequence>
<proteinExistence type="predicted"/>
<dbReference type="InterPro" id="IPR056560">
    <property type="entry name" value="HTH_NDX"/>
</dbReference>
<reference evidence="5" key="2">
    <citation type="submission" date="2021-12" db="EMBL/GenBank/DDBJ databases">
        <title>Resequencing data analysis of finger millet.</title>
        <authorList>
            <person name="Hatakeyama M."/>
            <person name="Aluri S."/>
            <person name="Balachadran M.T."/>
            <person name="Sivarajan S.R."/>
            <person name="Poveda L."/>
            <person name="Shimizu-Inatsugi R."/>
            <person name="Schlapbach R."/>
            <person name="Sreeman S.M."/>
            <person name="Shimizu K.K."/>
        </authorList>
    </citation>
    <scope>NUCLEOTIDE SEQUENCE</scope>
</reference>
<feature type="DNA-binding region" description="Homeobox" evidence="2">
    <location>
        <begin position="134"/>
        <end position="200"/>
    </location>
</feature>
<feature type="region of interest" description="Disordered" evidence="3">
    <location>
        <begin position="107"/>
        <end position="138"/>
    </location>
</feature>
<dbReference type="InterPro" id="IPR009057">
    <property type="entry name" value="Homeodomain-like_sf"/>
</dbReference>
<dbReference type="PANTHER" id="PTHR35743:SF1">
    <property type="entry name" value="NODULIN HOMEOBOX"/>
    <property type="match status" value="1"/>
</dbReference>
<dbReference type="Proteomes" id="UP001054889">
    <property type="component" value="Unassembled WGS sequence"/>
</dbReference>
<feature type="compositionally biased region" description="Basic and acidic residues" evidence="3">
    <location>
        <begin position="119"/>
        <end position="132"/>
    </location>
</feature>
<comment type="caution">
    <text evidence="5">The sequence shown here is derived from an EMBL/GenBank/DDBJ whole genome shotgun (WGS) entry which is preliminary data.</text>
</comment>
<dbReference type="GO" id="GO:0009908">
    <property type="term" value="P:flower development"/>
    <property type="evidence" value="ECO:0007669"/>
    <property type="project" value="InterPro"/>
</dbReference>
<dbReference type="GO" id="GO:0005634">
    <property type="term" value="C:nucleus"/>
    <property type="evidence" value="ECO:0007669"/>
    <property type="project" value="UniProtKB-SubCell"/>
</dbReference>
<feature type="domain" description="Homeobox" evidence="4">
    <location>
        <begin position="132"/>
        <end position="199"/>
    </location>
</feature>
<dbReference type="Pfam" id="PF24679">
    <property type="entry name" value="Nodulin_C"/>
    <property type="match status" value="1"/>
</dbReference>
<reference evidence="5" key="1">
    <citation type="journal article" date="2018" name="DNA Res.">
        <title>Multiple hybrid de novo genome assembly of finger millet, an orphan allotetraploid crop.</title>
        <authorList>
            <person name="Hatakeyama M."/>
            <person name="Aluri S."/>
            <person name="Balachadran M.T."/>
            <person name="Sivarajan S.R."/>
            <person name="Patrignani A."/>
            <person name="Gruter S."/>
            <person name="Poveda L."/>
            <person name="Shimizu-Inatsugi R."/>
            <person name="Baeten J."/>
            <person name="Francoijs K.J."/>
            <person name="Nataraja K.N."/>
            <person name="Reddy Y.A.N."/>
            <person name="Phadnis S."/>
            <person name="Ravikumar R.L."/>
            <person name="Schlapbach R."/>
            <person name="Sreeman S.M."/>
            <person name="Shimizu K.K."/>
        </authorList>
    </citation>
    <scope>NUCLEOTIDE SEQUENCE</scope>
</reference>
<evidence type="ECO:0000256" key="2">
    <source>
        <dbReference type="PROSITE-ProRule" id="PRU00108"/>
    </source>
</evidence>
<dbReference type="InterPro" id="IPR056559">
    <property type="entry name" value="NDX_C"/>
</dbReference>
<dbReference type="InterPro" id="IPR039325">
    <property type="entry name" value="NDX"/>
</dbReference>
<accession>A0AAV5D442</accession>
<dbReference type="EMBL" id="BQKI01000011">
    <property type="protein sequence ID" value="GJN05025.1"/>
    <property type="molecule type" value="Genomic_DNA"/>
</dbReference>
<evidence type="ECO:0000259" key="4">
    <source>
        <dbReference type="PROSITE" id="PS50071"/>
    </source>
</evidence>
<keyword evidence="2" id="KW-0539">Nucleus</keyword>
<comment type="subcellular location">
    <subcellularLocation>
        <location evidence="1 2">Nucleus</location>
    </subcellularLocation>
</comment>
<dbReference type="InterPro" id="IPR001356">
    <property type="entry name" value="HD"/>
</dbReference>
<feature type="region of interest" description="Disordered" evidence="3">
    <location>
        <begin position="21"/>
        <end position="55"/>
    </location>
</feature>
<dbReference type="AlphaFoldDB" id="A0AAV5D442"/>
<gene>
    <name evidence="5" type="primary">ga22620</name>
    <name evidence="5" type="ORF">PR202_ga22620</name>
</gene>
<dbReference type="CDD" id="cd00086">
    <property type="entry name" value="homeodomain"/>
    <property type="match status" value="1"/>
</dbReference>
<keyword evidence="2" id="KW-0238">DNA-binding</keyword>
<evidence type="ECO:0000256" key="3">
    <source>
        <dbReference type="SAM" id="MobiDB-lite"/>
    </source>
</evidence>
<dbReference type="SUPFAM" id="SSF46689">
    <property type="entry name" value="Homeodomain-like"/>
    <property type="match status" value="1"/>
</dbReference>
<dbReference type="PANTHER" id="PTHR35743">
    <property type="entry name" value="NODULIN HOMEOBOX"/>
    <property type="match status" value="1"/>
</dbReference>
<keyword evidence="6" id="KW-1185">Reference proteome</keyword>
<evidence type="ECO:0000256" key="1">
    <source>
        <dbReference type="ARBA" id="ARBA00004123"/>
    </source>
</evidence>
<dbReference type="SMART" id="SM00389">
    <property type="entry name" value="HOX"/>
    <property type="match status" value="1"/>
</dbReference>
<keyword evidence="2" id="KW-0371">Homeobox</keyword>
<evidence type="ECO:0000313" key="5">
    <source>
        <dbReference type="EMBL" id="GJN05025.1"/>
    </source>
</evidence>